<dbReference type="Proteomes" id="UP000324021">
    <property type="component" value="Unassembled WGS sequence"/>
</dbReference>
<accession>A0A1G6YN61</accession>
<evidence type="ECO:0000313" key="2">
    <source>
        <dbReference type="Proteomes" id="UP000324021"/>
    </source>
</evidence>
<organism evidence="1 2">
    <name type="scientific">Natrinema hispanicum</name>
    <dbReference type="NCBI Taxonomy" id="392421"/>
    <lineage>
        <taxon>Archaea</taxon>
        <taxon>Methanobacteriati</taxon>
        <taxon>Methanobacteriota</taxon>
        <taxon>Stenosarchaea group</taxon>
        <taxon>Halobacteria</taxon>
        <taxon>Halobacteriales</taxon>
        <taxon>Natrialbaceae</taxon>
        <taxon>Natrinema</taxon>
    </lineage>
</organism>
<name>A0A1G6YN61_9EURY</name>
<reference evidence="1 2" key="1">
    <citation type="submission" date="2016-10" db="EMBL/GenBank/DDBJ databases">
        <authorList>
            <person name="Varghese N."/>
            <person name="Submissions S."/>
        </authorList>
    </citation>
    <scope>NUCLEOTIDE SEQUENCE [LARGE SCALE GENOMIC DNA]</scope>
    <source>
        <strain evidence="1 2">CDM_1</strain>
    </source>
</reference>
<proteinExistence type="predicted"/>
<dbReference type="AlphaFoldDB" id="A0A1G6YN61"/>
<dbReference type="EMBL" id="FMZP01000069">
    <property type="protein sequence ID" value="SDD91107.1"/>
    <property type="molecule type" value="Genomic_DNA"/>
</dbReference>
<gene>
    <name evidence="1" type="ORF">SAMN05192552_10697</name>
</gene>
<protein>
    <submittedName>
        <fullName evidence="1">Uncharacterized protein</fullName>
    </submittedName>
</protein>
<evidence type="ECO:0000313" key="1">
    <source>
        <dbReference type="EMBL" id="SDD91107.1"/>
    </source>
</evidence>
<sequence length="39" mass="4341">MFNQHPTEQTSCPNCERHGTIHTDKPWLPAVCLACGTLC</sequence>